<protein>
    <submittedName>
        <fullName evidence="4">Fimbrial protein</fullName>
    </submittedName>
</protein>
<dbReference type="GO" id="GO:0043709">
    <property type="term" value="P:cell adhesion involved in single-species biofilm formation"/>
    <property type="evidence" value="ECO:0007669"/>
    <property type="project" value="TreeGrafter"/>
</dbReference>
<dbReference type="SUPFAM" id="SSF49401">
    <property type="entry name" value="Bacterial adhesins"/>
    <property type="match status" value="1"/>
</dbReference>
<dbReference type="PANTHER" id="PTHR33420">
    <property type="entry name" value="FIMBRIAL SUBUNIT ELFA-RELATED"/>
    <property type="match status" value="1"/>
</dbReference>
<dbReference type="EMBL" id="PQGI01000015">
    <property type="protein sequence ID" value="POP14732.1"/>
    <property type="molecule type" value="Genomic_DNA"/>
</dbReference>
<evidence type="ECO:0000256" key="1">
    <source>
        <dbReference type="SAM" id="SignalP"/>
    </source>
</evidence>
<evidence type="ECO:0000313" key="5">
    <source>
        <dbReference type="Proteomes" id="UP000237365"/>
    </source>
</evidence>
<feature type="signal peptide" evidence="1">
    <location>
        <begin position="1"/>
        <end position="35"/>
    </location>
</feature>
<accession>A0AAP8PSD9</accession>
<organism evidence="4">
    <name type="scientific">Serratia marcescens</name>
    <dbReference type="NCBI Taxonomy" id="615"/>
    <lineage>
        <taxon>Bacteria</taxon>
        <taxon>Pseudomonadati</taxon>
        <taxon>Pseudomonadota</taxon>
        <taxon>Gammaproteobacteria</taxon>
        <taxon>Enterobacterales</taxon>
        <taxon>Yersiniaceae</taxon>
        <taxon>Serratia</taxon>
    </lineage>
</organism>
<evidence type="ECO:0000313" key="3">
    <source>
        <dbReference type="EMBL" id="MEX3188610.1"/>
    </source>
</evidence>
<reference evidence="3 5" key="2">
    <citation type="submission" date="2024-07" db="EMBL/GenBank/DDBJ databases">
        <title>Making a pathogen? Evaluating the impact of protist predation on the evolution of virulence in Serratia marcescens.</title>
        <authorList>
            <person name="Hopkins H."/>
            <person name="Lopezguerra C."/>
            <person name="Lau M.-J."/>
        </authorList>
    </citation>
    <scope>NUCLEOTIDE SEQUENCE [LARGE SCALE GENOMIC DNA]</scope>
    <source>
        <strain evidence="3 5">KZ19</strain>
    </source>
</reference>
<dbReference type="AlphaFoldDB" id="A0AAP8PSD9"/>
<dbReference type="EMBL" id="PQGI02000002">
    <property type="protein sequence ID" value="MEX3188610.1"/>
    <property type="molecule type" value="Genomic_DNA"/>
</dbReference>
<feature type="domain" description="Fimbrial-type adhesion" evidence="2">
    <location>
        <begin position="42"/>
        <end position="188"/>
    </location>
</feature>
<gene>
    <name evidence="3" type="ORF">C3R40_018515</name>
    <name evidence="4" type="ORF">C3R40_24035</name>
</gene>
<dbReference type="Proteomes" id="UP000237365">
    <property type="component" value="Unassembled WGS sequence"/>
</dbReference>
<dbReference type="InterPro" id="IPR050263">
    <property type="entry name" value="Bact_Fimbrial_Adh_Pro"/>
</dbReference>
<dbReference type="InterPro" id="IPR036937">
    <property type="entry name" value="Adhesion_dom_fimbrial_sf"/>
</dbReference>
<dbReference type="GO" id="GO:0009289">
    <property type="term" value="C:pilus"/>
    <property type="evidence" value="ECO:0007669"/>
    <property type="project" value="InterPro"/>
</dbReference>
<evidence type="ECO:0000259" key="2">
    <source>
        <dbReference type="Pfam" id="PF00419"/>
    </source>
</evidence>
<dbReference type="Gene3D" id="2.60.40.1090">
    <property type="entry name" value="Fimbrial-type adhesion domain"/>
    <property type="match status" value="1"/>
</dbReference>
<dbReference type="InterPro" id="IPR000259">
    <property type="entry name" value="Adhesion_dom_fimbrial"/>
</dbReference>
<dbReference type="PANTHER" id="PTHR33420:SF25">
    <property type="entry name" value="PROTEIN FIMF"/>
    <property type="match status" value="1"/>
</dbReference>
<comment type="caution">
    <text evidence="4">The sequence shown here is derived from an EMBL/GenBank/DDBJ whole genome shotgun (WGS) entry which is preliminary data.</text>
</comment>
<dbReference type="Pfam" id="PF00419">
    <property type="entry name" value="Fimbrial"/>
    <property type="match status" value="1"/>
</dbReference>
<proteinExistence type="predicted"/>
<reference evidence="3 5" key="3">
    <citation type="submission" date="2024-07" db="EMBL/GenBank/DDBJ databases">
        <authorList>
            <person name="Raymann K."/>
        </authorList>
    </citation>
    <scope>NUCLEOTIDE SEQUENCE [LARGE SCALE GENOMIC DNA]</scope>
    <source>
        <strain evidence="3 5">KZ19</strain>
    </source>
</reference>
<dbReference type="RefSeq" id="WP_103682147.1">
    <property type="nucleotide sequence ID" value="NZ_PQGI02000002.1"/>
</dbReference>
<evidence type="ECO:0000313" key="4">
    <source>
        <dbReference type="EMBL" id="POP14732.1"/>
    </source>
</evidence>
<dbReference type="InterPro" id="IPR008966">
    <property type="entry name" value="Adhesion_dom_sf"/>
</dbReference>
<sequence>MNADFKLGSSLKRGAGRCLGVVLLPVLFSTQPVQADVGAVNIYMRATIVSNTCTVSAGSVNKTVNMGTWARKQFVETTSLTPLVSFTINLEKCGPAASGVKVTFNGTSDGNGQLFKLNSASTASGVGVAILDKERNRILPGQKSMLYPLVANAASAVLQFYAQYAATGSGSAVGAGTANADATFTMEYS</sequence>
<keyword evidence="1" id="KW-0732">Signal</keyword>
<feature type="chain" id="PRO_5043034630" evidence="1">
    <location>
        <begin position="36"/>
        <end position="189"/>
    </location>
</feature>
<name>A0AAP8PSD9_SERMA</name>
<reference evidence="4" key="1">
    <citation type="submission" date="2018-01" db="EMBL/GenBank/DDBJ databases">
        <title>The opportunistic pathogen Serratia marcescens is an overlooked threat to honeybees.</title>
        <authorList>
            <person name="Raymann K."/>
            <person name="Shaffer Z."/>
            <person name="Coon K."/>
            <person name="Salisbury S."/>
            <person name="Moran N.A."/>
        </authorList>
    </citation>
    <scope>NUCLEOTIDE SEQUENCE [LARGE SCALE GENOMIC DNA]</scope>
    <source>
        <strain evidence="4">KZ19</strain>
    </source>
</reference>